<keyword evidence="1" id="KW-1185">Reference proteome</keyword>
<dbReference type="Proteomes" id="UP000695000">
    <property type="component" value="Unplaced"/>
</dbReference>
<proteinExistence type="predicted"/>
<evidence type="ECO:0000313" key="2">
    <source>
        <dbReference type="RefSeq" id="XP_017777969.1"/>
    </source>
</evidence>
<dbReference type="GeneID" id="108563725"/>
<evidence type="ECO:0000313" key="1">
    <source>
        <dbReference type="Proteomes" id="UP000695000"/>
    </source>
</evidence>
<sequence>MRRQLDGNAWAFVKVLAASIGRSFIPEGMFMQLRLGLILSLASVNFRPPIPILAICDDDEPVQRLMREALSLTARCTRPVIDNNLAGVYSNGWLQAGSLQLASRGVCFLGHWESYVGRKGQAVRDAVVSGRITLPGSVYFEPLHTAIWTYCNRPNRKNINKLETLLKVFGLAWRVESDLASAEDAADLALGITQYRELIPLKEIRDYLASIISNPVELTNGAMDLLKQYFTCSRIARRGMLPLTSLDPLRALTEAHARLNKRMSALPEDALAAIELCEKALGPIPEFPPPPEETNEFATWLQNNVLAISTQFSTC</sequence>
<accession>A0ABM1MTR9</accession>
<dbReference type="Gene3D" id="3.40.50.300">
    <property type="entry name" value="P-loop containing nucleotide triphosphate hydrolases"/>
    <property type="match status" value="1"/>
</dbReference>
<organism evidence="1 2">
    <name type="scientific">Nicrophorus vespilloides</name>
    <name type="common">Boreal carrion beetle</name>
    <dbReference type="NCBI Taxonomy" id="110193"/>
    <lineage>
        <taxon>Eukaryota</taxon>
        <taxon>Metazoa</taxon>
        <taxon>Ecdysozoa</taxon>
        <taxon>Arthropoda</taxon>
        <taxon>Hexapoda</taxon>
        <taxon>Insecta</taxon>
        <taxon>Pterygota</taxon>
        <taxon>Neoptera</taxon>
        <taxon>Endopterygota</taxon>
        <taxon>Coleoptera</taxon>
        <taxon>Polyphaga</taxon>
        <taxon>Staphyliniformia</taxon>
        <taxon>Silphidae</taxon>
        <taxon>Nicrophorinae</taxon>
        <taxon>Nicrophorus</taxon>
    </lineage>
</organism>
<dbReference type="InterPro" id="IPR027417">
    <property type="entry name" value="P-loop_NTPase"/>
</dbReference>
<name>A0ABM1MTR9_NICVS</name>
<gene>
    <name evidence="2" type="primary">LOC108563725</name>
</gene>
<protein>
    <submittedName>
        <fullName evidence="2">Uncharacterized protein LOC108563725</fullName>
    </submittedName>
</protein>
<dbReference type="RefSeq" id="XP_017777969.1">
    <property type="nucleotide sequence ID" value="XM_017922480.1"/>
</dbReference>
<reference evidence="2" key="1">
    <citation type="submission" date="2025-08" db="UniProtKB">
        <authorList>
            <consortium name="RefSeq"/>
        </authorList>
    </citation>
    <scope>IDENTIFICATION</scope>
    <source>
        <tissue evidence="2">Whole Larva</tissue>
    </source>
</reference>